<evidence type="ECO:0008006" key="12">
    <source>
        <dbReference type="Google" id="ProtNLM"/>
    </source>
</evidence>
<keyword evidence="4" id="KW-0287">Flowering</keyword>
<dbReference type="InterPro" id="IPR036020">
    <property type="entry name" value="WW_dom_sf"/>
</dbReference>
<evidence type="ECO:0000313" key="11">
    <source>
        <dbReference type="Proteomes" id="UP000265515"/>
    </source>
</evidence>
<dbReference type="SUPFAM" id="SSF54928">
    <property type="entry name" value="RNA-binding domain, RBD"/>
    <property type="match status" value="1"/>
</dbReference>
<dbReference type="SMART" id="SM00456">
    <property type="entry name" value="WW"/>
    <property type="match status" value="1"/>
</dbReference>
<feature type="compositionally biased region" description="Gly residues" evidence="7">
    <location>
        <begin position="487"/>
        <end position="497"/>
    </location>
</feature>
<dbReference type="InterPro" id="IPR000504">
    <property type="entry name" value="RRM_dom"/>
</dbReference>
<dbReference type="InterPro" id="IPR012677">
    <property type="entry name" value="Nucleotide-bd_a/b_plait_sf"/>
</dbReference>
<evidence type="ECO:0000259" key="9">
    <source>
        <dbReference type="PROSITE" id="PS50102"/>
    </source>
</evidence>
<protein>
    <recommendedName>
        <fullName evidence="12">WW domain-containing protein</fullName>
    </recommendedName>
</protein>
<feature type="region of interest" description="Disordered" evidence="7">
    <location>
        <begin position="463"/>
        <end position="697"/>
    </location>
</feature>
<accession>A0A388L7Z9</accession>
<name>A0A388L7Z9_CHABU</name>
<dbReference type="PROSITE" id="PS50102">
    <property type="entry name" value="RRM"/>
    <property type="match status" value="1"/>
</dbReference>
<dbReference type="InterPro" id="IPR001202">
    <property type="entry name" value="WW_dom"/>
</dbReference>
<sequence>MQRGMAGAPFNAMMRPVPSGGGPNQQAYYVVGSGGQQQAVSAPVAMEHKLATAHTEMQRLSTENQRLAATLVGLRQELAAAQAEVQRMQQALANHQAEKEASVRTLMEKNAKMLEELRATEPLAQELRAARMELQDLHSRLQDAEQARITAIEQLQDATADFHKARQELAQIPAMRLELQQVPSLRQEIQGLRQELQQATTHLEYEKRMNAEQMENRQTLERNLDSMARENEKLRTELAAAEKARRAAAAAAAAAAAGAANNAGAAGGNQAGYGGTSGGMGGGYPNSSLSYTGMQPSSLPQQSAYGDGVGYGGVTSAAAGGTGVPMGHGENGVTTYGSQPPPPPPRPPPSHSIHMWGSQPAAGGGGGGFSDGARSGASIPGSRGMDPSNAIRGAPGGSMVTTEVNDMNSGVAGVRSSGMASAAGAPASVLGVSPSTMPAAAPTPAEEWVEHFAPDGRPFYHNPNTGVTQWEKPPPAPTPVPTAVGGQLPGGVVGVGAGPHTHHQDVVQGQHGQSVAALEAQSQGQQMTPQHLSGAAGAKGGVGAAQAYSQHHQQHSQQQMTQQQQQLPGASQQSLGQVAGSVHTPGGYDQTGAGGAGHPQQQHLTPHTQQQHQMHMQQQQRSYYAQQQQFGQQGPPPHSQPQVAGGANDVGVPLGSQQGQQAMLGAQGQHHPQHHHQQQQQPQQPQQQAGLLQQQTQAGMQAVADGGMGVGGMVPAGPGLHSRPRVGPGAGPVVGAVPGDNAANASEAPNAVTDAGPPGANLFVYGIPEDYGDAKLSRLFSSFGSVLAARVEVDKETGRNRGFGFVSLDSVSAADRAIQGISGMVVDGGRTMKVEKKRVGEADAKRVGPGPPPQQQQQQQQQTSQVQQQSGAPQQQQQQAQSQPQQQSQAQPQPAQQYGHHLGQAGHQANPHAAAGAVPGGPPASAAGAGGKHQQLPGPGPSRWRGGQRMSYAPY</sequence>
<dbReference type="Gene3D" id="3.30.70.330">
    <property type="match status" value="1"/>
</dbReference>
<dbReference type="AlphaFoldDB" id="A0A388L7Z9"/>
<dbReference type="Proteomes" id="UP000265515">
    <property type="component" value="Unassembled WGS sequence"/>
</dbReference>
<dbReference type="Pfam" id="PF00076">
    <property type="entry name" value="RRM_1"/>
    <property type="match status" value="1"/>
</dbReference>
<feature type="compositionally biased region" description="Polar residues" evidence="7">
    <location>
        <begin position="520"/>
        <end position="531"/>
    </location>
</feature>
<dbReference type="CDD" id="cd00201">
    <property type="entry name" value="WW"/>
    <property type="match status" value="1"/>
</dbReference>
<keyword evidence="3 6" id="KW-0175">Coiled coil</keyword>
<evidence type="ECO:0000256" key="7">
    <source>
        <dbReference type="SAM" id="MobiDB-lite"/>
    </source>
</evidence>
<evidence type="ECO:0000256" key="3">
    <source>
        <dbReference type="ARBA" id="ARBA00023054"/>
    </source>
</evidence>
<feature type="compositionally biased region" description="Low complexity" evidence="7">
    <location>
        <begin position="654"/>
        <end position="670"/>
    </location>
</feature>
<evidence type="ECO:0000259" key="8">
    <source>
        <dbReference type="PROSITE" id="PS50020"/>
    </source>
</evidence>
<dbReference type="SUPFAM" id="SSF51045">
    <property type="entry name" value="WW domain"/>
    <property type="match status" value="1"/>
</dbReference>
<keyword evidence="11" id="KW-1185">Reference proteome</keyword>
<evidence type="ECO:0000256" key="4">
    <source>
        <dbReference type="ARBA" id="ARBA00023089"/>
    </source>
</evidence>
<dbReference type="Gramene" id="GBG78372">
    <property type="protein sequence ID" value="GBG78372"/>
    <property type="gene ID" value="CBR_g26401"/>
</dbReference>
<dbReference type="PANTHER" id="PTHR33405:SF20">
    <property type="entry name" value="PROTEIN FLX-LIKE 3"/>
    <property type="match status" value="1"/>
</dbReference>
<dbReference type="InterPro" id="IPR040353">
    <property type="entry name" value="FLX/FLX-like"/>
</dbReference>
<dbReference type="GO" id="GO:0003723">
    <property type="term" value="F:RNA binding"/>
    <property type="evidence" value="ECO:0007669"/>
    <property type="project" value="UniProtKB-UniRule"/>
</dbReference>
<dbReference type="PROSITE" id="PS50020">
    <property type="entry name" value="WW_DOMAIN_2"/>
    <property type="match status" value="1"/>
</dbReference>
<organism evidence="10 11">
    <name type="scientific">Chara braunii</name>
    <name type="common">Braun's stonewort</name>
    <dbReference type="NCBI Taxonomy" id="69332"/>
    <lineage>
        <taxon>Eukaryota</taxon>
        <taxon>Viridiplantae</taxon>
        <taxon>Streptophyta</taxon>
        <taxon>Charophyceae</taxon>
        <taxon>Charales</taxon>
        <taxon>Characeae</taxon>
        <taxon>Chara</taxon>
    </lineage>
</organism>
<evidence type="ECO:0000256" key="6">
    <source>
        <dbReference type="SAM" id="Coils"/>
    </source>
</evidence>
<dbReference type="OrthoDB" id="1899348at2759"/>
<evidence type="ECO:0000256" key="1">
    <source>
        <dbReference type="ARBA" id="ARBA00005405"/>
    </source>
</evidence>
<feature type="compositionally biased region" description="Low complexity" evidence="7">
    <location>
        <begin position="598"/>
        <end position="633"/>
    </location>
</feature>
<feature type="region of interest" description="Disordered" evidence="7">
    <location>
        <begin position="322"/>
        <end position="404"/>
    </location>
</feature>
<proteinExistence type="inferred from homology"/>
<feature type="coiled-coil region" evidence="6">
    <location>
        <begin position="57"/>
        <end position="251"/>
    </location>
</feature>
<reference evidence="10 11" key="1">
    <citation type="journal article" date="2018" name="Cell">
        <title>The Chara Genome: Secondary Complexity and Implications for Plant Terrestrialization.</title>
        <authorList>
            <person name="Nishiyama T."/>
            <person name="Sakayama H."/>
            <person name="Vries J.D."/>
            <person name="Buschmann H."/>
            <person name="Saint-Marcoux D."/>
            <person name="Ullrich K.K."/>
            <person name="Haas F.B."/>
            <person name="Vanderstraeten L."/>
            <person name="Becker D."/>
            <person name="Lang D."/>
            <person name="Vosolsobe S."/>
            <person name="Rombauts S."/>
            <person name="Wilhelmsson P.K.I."/>
            <person name="Janitza P."/>
            <person name="Kern R."/>
            <person name="Heyl A."/>
            <person name="Rumpler F."/>
            <person name="Villalobos L.I.A.C."/>
            <person name="Clay J.M."/>
            <person name="Skokan R."/>
            <person name="Toyoda A."/>
            <person name="Suzuki Y."/>
            <person name="Kagoshima H."/>
            <person name="Schijlen E."/>
            <person name="Tajeshwar N."/>
            <person name="Catarino B."/>
            <person name="Hetherington A.J."/>
            <person name="Saltykova A."/>
            <person name="Bonnot C."/>
            <person name="Breuninger H."/>
            <person name="Symeonidi A."/>
            <person name="Radhakrishnan G.V."/>
            <person name="Van Nieuwerburgh F."/>
            <person name="Deforce D."/>
            <person name="Chang C."/>
            <person name="Karol K.G."/>
            <person name="Hedrich R."/>
            <person name="Ulvskov P."/>
            <person name="Glockner G."/>
            <person name="Delwiche C.F."/>
            <person name="Petrasek J."/>
            <person name="Van de Peer Y."/>
            <person name="Friml J."/>
            <person name="Beilby M."/>
            <person name="Dolan L."/>
            <person name="Kohara Y."/>
            <person name="Sugano S."/>
            <person name="Fujiyama A."/>
            <person name="Delaux P.-M."/>
            <person name="Quint M."/>
            <person name="TheiBen G."/>
            <person name="Hagemann M."/>
            <person name="Harholt J."/>
            <person name="Dunand C."/>
            <person name="Zachgo S."/>
            <person name="Langdale J."/>
            <person name="Maumus F."/>
            <person name="Straeten D.V.D."/>
            <person name="Gould S.B."/>
            <person name="Rensing S.A."/>
        </authorList>
    </citation>
    <scope>NUCLEOTIDE SEQUENCE [LARGE SCALE GENOMIC DNA]</scope>
    <source>
        <strain evidence="10 11">S276</strain>
    </source>
</reference>
<keyword evidence="2" id="KW-0217">Developmental protein</keyword>
<dbReference type="PANTHER" id="PTHR33405">
    <property type="entry name" value="PROTEIN FLX-LIKE 2"/>
    <property type="match status" value="1"/>
</dbReference>
<gene>
    <name evidence="10" type="ORF">CBR_g26401</name>
</gene>
<evidence type="ECO:0000256" key="5">
    <source>
        <dbReference type="PROSITE-ProRule" id="PRU00176"/>
    </source>
</evidence>
<dbReference type="EMBL" id="BFEA01000293">
    <property type="protein sequence ID" value="GBG78372.1"/>
    <property type="molecule type" value="Genomic_DNA"/>
</dbReference>
<feature type="compositionally biased region" description="Low complexity" evidence="7">
    <location>
        <begin position="678"/>
        <end position="697"/>
    </location>
</feature>
<feature type="region of interest" description="Disordered" evidence="7">
    <location>
        <begin position="837"/>
        <end position="955"/>
    </location>
</feature>
<feature type="domain" description="RRM" evidence="9">
    <location>
        <begin position="760"/>
        <end position="839"/>
    </location>
</feature>
<dbReference type="OMA" id="WATHEAP"/>
<comment type="similarity">
    <text evidence="1">Belongs to the FLX family.</text>
</comment>
<dbReference type="SMART" id="SM00360">
    <property type="entry name" value="RRM"/>
    <property type="match status" value="1"/>
</dbReference>
<comment type="caution">
    <text evidence="10">The sequence shown here is derived from an EMBL/GenBank/DDBJ whole genome shotgun (WGS) entry which is preliminary data.</text>
</comment>
<feature type="compositionally biased region" description="Low complexity" evidence="7">
    <location>
        <begin position="544"/>
        <end position="577"/>
    </location>
</feature>
<evidence type="ECO:0000313" key="10">
    <source>
        <dbReference type="EMBL" id="GBG78372.1"/>
    </source>
</evidence>
<dbReference type="PROSITE" id="PS01159">
    <property type="entry name" value="WW_DOMAIN_1"/>
    <property type="match status" value="1"/>
</dbReference>
<keyword evidence="5" id="KW-0694">RNA-binding</keyword>
<feature type="compositionally biased region" description="Pro residues" evidence="7">
    <location>
        <begin position="339"/>
        <end position="350"/>
    </location>
</feature>
<feature type="domain" description="WW" evidence="8">
    <location>
        <begin position="448"/>
        <end position="475"/>
    </location>
</feature>
<feature type="compositionally biased region" description="Basic and acidic residues" evidence="7">
    <location>
        <begin position="837"/>
        <end position="846"/>
    </location>
</feature>
<dbReference type="Pfam" id="PF00397">
    <property type="entry name" value="WW"/>
    <property type="match status" value="1"/>
</dbReference>
<dbReference type="InterPro" id="IPR035979">
    <property type="entry name" value="RBD_domain_sf"/>
</dbReference>
<evidence type="ECO:0000256" key="2">
    <source>
        <dbReference type="ARBA" id="ARBA00022473"/>
    </source>
</evidence>
<dbReference type="Gene3D" id="2.20.70.10">
    <property type="match status" value="1"/>
</dbReference>
<feature type="compositionally biased region" description="Low complexity" evidence="7">
    <location>
        <begin position="855"/>
        <end position="927"/>
    </location>
</feature>